<reference evidence="14 15" key="1">
    <citation type="submission" date="2023-02" db="EMBL/GenBank/DDBJ databases">
        <title>LHISI_Scaffold_Assembly.</title>
        <authorList>
            <person name="Stuart O.P."/>
            <person name="Cleave R."/>
            <person name="Magrath M.J.L."/>
            <person name="Mikheyev A.S."/>
        </authorList>
    </citation>
    <scope>NUCLEOTIDE SEQUENCE [LARGE SCALE GENOMIC DNA]</scope>
    <source>
        <strain evidence="14">Daus_M_001</strain>
        <tissue evidence="14">Leg muscle</tissue>
    </source>
</reference>
<evidence type="ECO:0000256" key="12">
    <source>
        <dbReference type="PROSITE-ProRule" id="PRU00804"/>
    </source>
</evidence>
<organism evidence="14 15">
    <name type="scientific">Dryococelus australis</name>
    <dbReference type="NCBI Taxonomy" id="614101"/>
    <lineage>
        <taxon>Eukaryota</taxon>
        <taxon>Metazoa</taxon>
        <taxon>Ecdysozoa</taxon>
        <taxon>Arthropoda</taxon>
        <taxon>Hexapoda</taxon>
        <taxon>Insecta</taxon>
        <taxon>Pterygota</taxon>
        <taxon>Neoptera</taxon>
        <taxon>Polyneoptera</taxon>
        <taxon>Phasmatodea</taxon>
        <taxon>Verophasmatodea</taxon>
        <taxon>Anareolatae</taxon>
        <taxon>Phasmatidae</taxon>
        <taxon>Eurycanthinae</taxon>
        <taxon>Dryococelus</taxon>
    </lineage>
</organism>
<comment type="caution">
    <text evidence="14">The sequence shown here is derived from an EMBL/GenBank/DDBJ whole genome shotgun (WGS) entry which is preliminary data.</text>
</comment>
<keyword evidence="6" id="KW-0653">Protein transport</keyword>
<evidence type="ECO:0000256" key="2">
    <source>
        <dbReference type="ARBA" id="ARBA00009454"/>
    </source>
</evidence>
<evidence type="ECO:0000259" key="13">
    <source>
        <dbReference type="PROSITE" id="PS51472"/>
    </source>
</evidence>
<feature type="domain" description="RRM Nup35-type" evidence="13">
    <location>
        <begin position="60"/>
        <end position="140"/>
    </location>
</feature>
<gene>
    <name evidence="14" type="ORF">PR048_032608</name>
</gene>
<keyword evidence="5 12" id="KW-0509">mRNA transport</keyword>
<dbReference type="InterPro" id="IPR007846">
    <property type="entry name" value="RRM_NUP35_dom"/>
</dbReference>
<evidence type="ECO:0000256" key="3">
    <source>
        <dbReference type="ARBA" id="ARBA00016439"/>
    </source>
</evidence>
<evidence type="ECO:0000256" key="10">
    <source>
        <dbReference type="ARBA" id="ARBA00029997"/>
    </source>
</evidence>
<name>A0ABQ9G3U5_9NEOP</name>
<evidence type="ECO:0000256" key="6">
    <source>
        <dbReference type="ARBA" id="ARBA00022927"/>
    </source>
</evidence>
<keyword evidence="9 12" id="KW-0539">Nucleus</keyword>
<dbReference type="Gene3D" id="3.30.70.330">
    <property type="match status" value="1"/>
</dbReference>
<evidence type="ECO:0000256" key="1">
    <source>
        <dbReference type="ARBA" id="ARBA00004567"/>
    </source>
</evidence>
<sequence>MTSKQRGLKERVKQTCASGRLHELTPALVASIAKLNPKEQAQALRNLIRRMISPQSQTETWDNNWVTVFGFPATVTQAVIQHFSHFGTIVDRRLSNQGNWVHLRYQGRLECHKALANNGRVLLGRIMVGVLPCKDKKPVCRLGGVPPCWIKGFLLRGLLEFAPGVNPWTFRIKINFGLEDIVGDRSSISMVCSTPMTPDAISSPRQLTLGSPAVSSPLSARTPRPLVQAYKIAQADSRHICISQEKVETKGRNLNFITITEVI</sequence>
<keyword evidence="7" id="KW-0811">Translocation</keyword>
<comment type="similarity">
    <text evidence="2">Belongs to the Nup35 family.</text>
</comment>
<evidence type="ECO:0000256" key="11">
    <source>
        <dbReference type="ARBA" id="ARBA00030250"/>
    </source>
</evidence>
<dbReference type="PANTHER" id="PTHR21527:SF6">
    <property type="entry name" value="NUCLEOPORIN NUP35"/>
    <property type="match status" value="1"/>
</dbReference>
<dbReference type="PROSITE" id="PS51472">
    <property type="entry name" value="RRM_NUP35"/>
    <property type="match status" value="1"/>
</dbReference>
<evidence type="ECO:0000256" key="5">
    <source>
        <dbReference type="ARBA" id="ARBA00022816"/>
    </source>
</evidence>
<keyword evidence="8 12" id="KW-0906">Nuclear pore complex</keyword>
<evidence type="ECO:0000256" key="8">
    <source>
        <dbReference type="ARBA" id="ARBA00023132"/>
    </source>
</evidence>
<protein>
    <recommendedName>
        <fullName evidence="3">Nucleoporin NUP35</fullName>
    </recommendedName>
    <alternativeName>
        <fullName evidence="11">35 kDa nucleoporin</fullName>
    </alternativeName>
    <alternativeName>
        <fullName evidence="10">Nucleoporin NUP53</fullName>
    </alternativeName>
</protein>
<keyword evidence="4 12" id="KW-0813">Transport</keyword>
<dbReference type="CDD" id="cd12441">
    <property type="entry name" value="RRM_Nup53_like"/>
    <property type="match status" value="1"/>
</dbReference>
<evidence type="ECO:0000256" key="7">
    <source>
        <dbReference type="ARBA" id="ARBA00023010"/>
    </source>
</evidence>
<comment type="subcellular location">
    <subcellularLocation>
        <location evidence="1">Nucleus</location>
        <location evidence="1">Nuclear pore complex</location>
    </subcellularLocation>
</comment>
<evidence type="ECO:0000256" key="4">
    <source>
        <dbReference type="ARBA" id="ARBA00022448"/>
    </source>
</evidence>
<evidence type="ECO:0000256" key="9">
    <source>
        <dbReference type="ARBA" id="ARBA00023242"/>
    </source>
</evidence>
<dbReference type="PANTHER" id="PTHR21527">
    <property type="entry name" value="NUCLEOPORIN NUP35"/>
    <property type="match status" value="1"/>
</dbReference>
<dbReference type="SUPFAM" id="SSF54928">
    <property type="entry name" value="RNA-binding domain, RBD"/>
    <property type="match status" value="1"/>
</dbReference>
<dbReference type="EMBL" id="JARBHB010000016">
    <property type="protein sequence ID" value="KAJ8866747.1"/>
    <property type="molecule type" value="Genomic_DNA"/>
</dbReference>
<proteinExistence type="inferred from homology"/>
<dbReference type="InterPro" id="IPR035979">
    <property type="entry name" value="RBD_domain_sf"/>
</dbReference>
<dbReference type="Proteomes" id="UP001159363">
    <property type="component" value="Chromosome 15"/>
</dbReference>
<evidence type="ECO:0000313" key="14">
    <source>
        <dbReference type="EMBL" id="KAJ8866747.1"/>
    </source>
</evidence>
<accession>A0ABQ9G3U5</accession>
<keyword evidence="15" id="KW-1185">Reference proteome</keyword>
<dbReference type="InterPro" id="IPR012677">
    <property type="entry name" value="Nucleotide-bd_a/b_plait_sf"/>
</dbReference>
<evidence type="ECO:0000313" key="15">
    <source>
        <dbReference type="Proteomes" id="UP001159363"/>
    </source>
</evidence>
<dbReference type="Pfam" id="PF05172">
    <property type="entry name" value="RRM_Nup35"/>
    <property type="match status" value="1"/>
</dbReference>